<keyword evidence="1" id="KW-1133">Transmembrane helix</keyword>
<evidence type="ECO:0000313" key="2">
    <source>
        <dbReference type="EnsemblMetazoa" id="GAUT026145-PA"/>
    </source>
</evidence>
<organism evidence="2 3">
    <name type="scientific">Glossina austeni</name>
    <name type="common">Savannah tsetse fly</name>
    <dbReference type="NCBI Taxonomy" id="7395"/>
    <lineage>
        <taxon>Eukaryota</taxon>
        <taxon>Metazoa</taxon>
        <taxon>Ecdysozoa</taxon>
        <taxon>Arthropoda</taxon>
        <taxon>Hexapoda</taxon>
        <taxon>Insecta</taxon>
        <taxon>Pterygota</taxon>
        <taxon>Neoptera</taxon>
        <taxon>Endopterygota</taxon>
        <taxon>Diptera</taxon>
        <taxon>Brachycera</taxon>
        <taxon>Muscomorpha</taxon>
        <taxon>Hippoboscoidea</taxon>
        <taxon>Glossinidae</taxon>
        <taxon>Glossina</taxon>
    </lineage>
</organism>
<feature type="transmembrane region" description="Helical" evidence="1">
    <location>
        <begin position="50"/>
        <end position="67"/>
    </location>
</feature>
<keyword evidence="3" id="KW-1185">Reference proteome</keyword>
<protein>
    <submittedName>
        <fullName evidence="2">Uncharacterized protein</fullName>
    </submittedName>
</protein>
<keyword evidence="1" id="KW-0812">Transmembrane</keyword>
<reference evidence="2" key="1">
    <citation type="submission" date="2020-05" db="UniProtKB">
        <authorList>
            <consortium name="EnsemblMetazoa"/>
        </authorList>
    </citation>
    <scope>IDENTIFICATION</scope>
    <source>
        <strain evidence="2">TTRI</strain>
    </source>
</reference>
<name>A0A1A9V517_GLOAU</name>
<accession>A0A1A9V517</accession>
<evidence type="ECO:0000313" key="3">
    <source>
        <dbReference type="Proteomes" id="UP000078200"/>
    </source>
</evidence>
<dbReference type="VEuPathDB" id="VectorBase:GAUT026145"/>
<keyword evidence="1" id="KW-0472">Membrane</keyword>
<evidence type="ECO:0000256" key="1">
    <source>
        <dbReference type="SAM" id="Phobius"/>
    </source>
</evidence>
<sequence length="145" mass="16010">MYVFIRLCVLHSWQLLFFHIMHYGFAIYCSGGWALDGCDMSGCSSIVRFLLHELLLSLLFAMLSLFVDPKPPPQQLRRIFAAVAANKPVVVELLEAIYGAVSSAVLRAVGGVDVEGDAAVVTSSSHRQALVKQNTRRFKATLLKI</sequence>
<dbReference type="EnsemblMetazoa" id="GAUT026145-RA">
    <property type="protein sequence ID" value="GAUT026145-PA"/>
    <property type="gene ID" value="GAUT026145"/>
</dbReference>
<proteinExistence type="predicted"/>
<dbReference type="Proteomes" id="UP000078200">
    <property type="component" value="Unassembled WGS sequence"/>
</dbReference>
<dbReference type="AlphaFoldDB" id="A0A1A9V517"/>